<organism evidence="1">
    <name type="scientific">Arundo donax</name>
    <name type="common">Giant reed</name>
    <name type="synonym">Donax arundinaceus</name>
    <dbReference type="NCBI Taxonomy" id="35708"/>
    <lineage>
        <taxon>Eukaryota</taxon>
        <taxon>Viridiplantae</taxon>
        <taxon>Streptophyta</taxon>
        <taxon>Embryophyta</taxon>
        <taxon>Tracheophyta</taxon>
        <taxon>Spermatophyta</taxon>
        <taxon>Magnoliopsida</taxon>
        <taxon>Liliopsida</taxon>
        <taxon>Poales</taxon>
        <taxon>Poaceae</taxon>
        <taxon>PACMAD clade</taxon>
        <taxon>Arundinoideae</taxon>
        <taxon>Arundineae</taxon>
        <taxon>Arundo</taxon>
    </lineage>
</organism>
<dbReference type="AlphaFoldDB" id="A0A0A8YQE6"/>
<reference evidence="1" key="1">
    <citation type="submission" date="2014-09" db="EMBL/GenBank/DDBJ databases">
        <authorList>
            <person name="Magalhaes I.L.F."/>
            <person name="Oliveira U."/>
            <person name="Santos F.R."/>
            <person name="Vidigal T.H.D.A."/>
            <person name="Brescovit A.D."/>
            <person name="Santos A.J."/>
        </authorList>
    </citation>
    <scope>NUCLEOTIDE SEQUENCE</scope>
    <source>
        <tissue evidence="1">Shoot tissue taken approximately 20 cm above the soil surface</tissue>
    </source>
</reference>
<name>A0A0A8YQE6_ARUDO</name>
<sequence length="47" mass="5420">MEGFREAVQFCNFSDLGYTGLPYTLDNRQDHATNIKVRLDRALADEK</sequence>
<proteinExistence type="predicted"/>
<reference evidence="1" key="2">
    <citation type="journal article" date="2015" name="Data Brief">
        <title>Shoot transcriptome of the giant reed, Arundo donax.</title>
        <authorList>
            <person name="Barrero R.A."/>
            <person name="Guerrero F.D."/>
            <person name="Moolhuijzen P."/>
            <person name="Goolsby J.A."/>
            <person name="Tidwell J."/>
            <person name="Bellgard S.E."/>
            <person name="Bellgard M.I."/>
        </authorList>
    </citation>
    <scope>NUCLEOTIDE SEQUENCE</scope>
    <source>
        <tissue evidence="1">Shoot tissue taken approximately 20 cm above the soil surface</tissue>
    </source>
</reference>
<accession>A0A0A8YQE6</accession>
<dbReference type="EMBL" id="GBRH01269842">
    <property type="protein sequence ID" value="JAD28053.1"/>
    <property type="molecule type" value="Transcribed_RNA"/>
</dbReference>
<evidence type="ECO:0000313" key="1">
    <source>
        <dbReference type="EMBL" id="JAD28053.1"/>
    </source>
</evidence>
<protein>
    <submittedName>
        <fullName evidence="1">Uncharacterized protein</fullName>
    </submittedName>
</protein>